<dbReference type="InterPro" id="IPR041705">
    <property type="entry name" value="PIN_Sll0205"/>
</dbReference>
<accession>Q2K5X2</accession>
<dbReference type="eggNOG" id="COG3744">
    <property type="taxonomic scope" value="Bacteria"/>
</dbReference>
<reference evidence="2 3" key="1">
    <citation type="journal article" date="2006" name="Proc. Natl. Acad. Sci. U.S.A.">
        <title>The partitioned Rhizobium etli genome: genetic and metabolic redundancy in seven interacting replicons.</title>
        <authorList>
            <person name="Gonzalez V."/>
            <person name="Santamaria R.I."/>
            <person name="Bustos P."/>
            <person name="Hernandez-Gonzalez I."/>
            <person name="Medrano-Soto A."/>
            <person name="Moreno-Hagelsieb G."/>
            <person name="Janga S.C."/>
            <person name="Ramirez M.A."/>
            <person name="Jimenez-Jacinto V."/>
            <person name="Collado-Vides J."/>
            <person name="Davila G."/>
        </authorList>
    </citation>
    <scope>NUCLEOTIDE SEQUENCE [LARGE SCALE GENOMIC DNA]</scope>
    <source>
        <strain evidence="3">ATCC 51251 / DSM 11541 / JCM 21823 / NBRC 15573 / CFN 42</strain>
    </source>
</reference>
<dbReference type="KEGG" id="ret:RHE_CH02997"/>
<evidence type="ECO:0000259" key="1">
    <source>
        <dbReference type="Pfam" id="PF01850"/>
    </source>
</evidence>
<keyword evidence="3" id="KW-1185">Reference proteome</keyword>
<sequence length="137" mass="15283">MPARSRQAKPLSSRATGGRCSTLCRIRNRYRAEKADRTLSTCRAVAFRRCRQRFVSVASLWEIAIKTRLGKLQPGLPLETGLTILPVDVPHVITAANPEPEARYPFDRLLLAQCKVEGLQLATVDRLLVGHPLALRL</sequence>
<protein>
    <submittedName>
        <fullName evidence="2">Hypothetical conserved protein</fullName>
    </submittedName>
</protein>
<dbReference type="AlphaFoldDB" id="Q2K5X2"/>
<organism evidence="2 3">
    <name type="scientific">Rhizobium etli (strain ATCC 51251 / DSM 11541 / JCM 21823 / NBRC 15573 / CFN 42)</name>
    <dbReference type="NCBI Taxonomy" id="347834"/>
    <lineage>
        <taxon>Bacteria</taxon>
        <taxon>Pseudomonadati</taxon>
        <taxon>Pseudomonadota</taxon>
        <taxon>Alphaproteobacteria</taxon>
        <taxon>Hyphomicrobiales</taxon>
        <taxon>Rhizobiaceae</taxon>
        <taxon>Rhizobium/Agrobacterium group</taxon>
        <taxon>Rhizobium</taxon>
    </lineage>
</organism>
<dbReference type="InterPro" id="IPR002716">
    <property type="entry name" value="PIN_dom"/>
</dbReference>
<dbReference type="Proteomes" id="UP000001936">
    <property type="component" value="Chromosome"/>
</dbReference>
<name>Q2K5X2_RHIEC</name>
<dbReference type="CDD" id="cd09872">
    <property type="entry name" value="PIN_Sll0205-like"/>
    <property type="match status" value="1"/>
</dbReference>
<dbReference type="PANTHER" id="PTHR36173:SF2">
    <property type="entry name" value="RIBONUCLEASE VAPC16"/>
    <property type="match status" value="1"/>
</dbReference>
<dbReference type="EMBL" id="CP000133">
    <property type="protein sequence ID" value="ABC91764.1"/>
    <property type="molecule type" value="Genomic_DNA"/>
</dbReference>
<dbReference type="InterPro" id="IPR052919">
    <property type="entry name" value="TA_system_RNase"/>
</dbReference>
<dbReference type="InterPro" id="IPR029060">
    <property type="entry name" value="PIN-like_dom_sf"/>
</dbReference>
<gene>
    <name evidence="2" type="ordered locus">RHE_CH02997</name>
</gene>
<evidence type="ECO:0000313" key="2">
    <source>
        <dbReference type="EMBL" id="ABC91764.1"/>
    </source>
</evidence>
<evidence type="ECO:0000313" key="3">
    <source>
        <dbReference type="Proteomes" id="UP000001936"/>
    </source>
</evidence>
<dbReference type="PANTHER" id="PTHR36173">
    <property type="entry name" value="RIBONUCLEASE VAPC16-RELATED"/>
    <property type="match status" value="1"/>
</dbReference>
<dbReference type="HOGENOM" id="CLU_1863566_0_0_5"/>
<proteinExistence type="predicted"/>
<dbReference type="SUPFAM" id="SSF88723">
    <property type="entry name" value="PIN domain-like"/>
    <property type="match status" value="1"/>
</dbReference>
<dbReference type="Pfam" id="PF01850">
    <property type="entry name" value="PIN"/>
    <property type="match status" value="1"/>
</dbReference>
<feature type="domain" description="PIN" evidence="1">
    <location>
        <begin position="51"/>
        <end position="126"/>
    </location>
</feature>